<evidence type="ECO:0000313" key="3">
    <source>
        <dbReference type="Proteomes" id="UP000010121"/>
    </source>
</evidence>
<dbReference type="STRING" id="371731.Rsw2DRAFT_1482"/>
<evidence type="ECO:0008006" key="4">
    <source>
        <dbReference type="Google" id="ProtNLM"/>
    </source>
</evidence>
<gene>
    <name evidence="2" type="ORF">Rsw2DRAFT_1482</name>
</gene>
<evidence type="ECO:0000256" key="1">
    <source>
        <dbReference type="SAM" id="MobiDB-lite"/>
    </source>
</evidence>
<dbReference type="PRINTS" id="PR00313">
    <property type="entry name" value="CABNDNGRPT"/>
</dbReference>
<dbReference type="Gene3D" id="2.160.20.160">
    <property type="match status" value="2"/>
</dbReference>
<sequence>MQGVSSAAMAWVQGSSTYPLRDGAAQTDLTTLVKADVATQRSEQAANFKQMREAGQGHANQPHRGETDRLLAKVARLTRALSRLLAEKTGAGQNTVQAGAAVLVSGEHQTTGGVSLTISAGRISGLYTDFKSGLAPLAYYNDAKLADTLVLNADVVENVDTAGGSDAVTITAREVSGIFTGNDADAVSIIADVVRDVSTDAGDVDWIMASGAIREAGDAVAIAARIVDGVSTGGDNDAIAVMAGVAVGLDAGAGNDAISVQSLVVGGISGGAGDDVITVDAAIGQRLSRDPQEGGELDPVADKTAAARMASALAWGSHVGGGDGNDAITVRAQSTIGIAGGAGDDTIALQGGTVGLYYRLGDGNDSVALAAGTEAVVQIGAEFTGFALEWGEDSLTLRLGEGSITFTGTKAAGAIGLRHGAGEVILLQPGAATLDRVA</sequence>
<dbReference type="eggNOG" id="COG2931">
    <property type="taxonomic scope" value="Bacteria"/>
</dbReference>
<reference evidence="2 3" key="1">
    <citation type="submission" date="2009-08" db="EMBL/GenBank/DDBJ databases">
        <title>The draft genome of Rhodobacter sp. SW2.</title>
        <authorList>
            <consortium name="US DOE Joint Genome Institute (JGI-PGF)"/>
            <person name="Lucas S."/>
            <person name="Copeland A."/>
            <person name="Lapidus A."/>
            <person name="Glavina del Rio T."/>
            <person name="Tice H."/>
            <person name="Bruce D."/>
            <person name="Goodwin L."/>
            <person name="Pitluck S."/>
            <person name="Larimer F."/>
            <person name="Land M.L."/>
            <person name="Hauser L."/>
            <person name="Emerson D."/>
        </authorList>
    </citation>
    <scope>NUCLEOTIDE SEQUENCE [LARGE SCALE GENOMIC DNA]</scope>
    <source>
        <strain evidence="2 3">SW2</strain>
    </source>
</reference>
<keyword evidence="3" id="KW-1185">Reference proteome</keyword>
<protein>
    <recommendedName>
        <fullName evidence="4">Hemolysin-type calcium-binding region</fullName>
    </recommendedName>
</protein>
<dbReference type="RefSeq" id="WP_008029583.1">
    <property type="nucleotide sequence ID" value="NZ_ACYY01000007.1"/>
</dbReference>
<feature type="region of interest" description="Disordered" evidence="1">
    <location>
        <begin position="43"/>
        <end position="66"/>
    </location>
</feature>
<name>C8S0A4_9RHOB</name>
<dbReference type="AlphaFoldDB" id="C8S0A4"/>
<evidence type="ECO:0000313" key="2">
    <source>
        <dbReference type="EMBL" id="EEW25713.1"/>
    </source>
</evidence>
<dbReference type="OrthoDB" id="7782055at2"/>
<dbReference type="Proteomes" id="UP000010121">
    <property type="component" value="Unassembled WGS sequence"/>
</dbReference>
<organism evidence="2 3">
    <name type="scientific">Rhodobacter ferrooxidans</name>
    <dbReference type="NCBI Taxonomy" id="371731"/>
    <lineage>
        <taxon>Bacteria</taxon>
        <taxon>Pseudomonadati</taxon>
        <taxon>Pseudomonadota</taxon>
        <taxon>Alphaproteobacteria</taxon>
        <taxon>Rhodobacterales</taxon>
        <taxon>Rhodobacter group</taxon>
        <taxon>Rhodobacter</taxon>
    </lineage>
</organism>
<comment type="caution">
    <text evidence="2">The sequence shown here is derived from an EMBL/GenBank/DDBJ whole genome shotgun (WGS) entry which is preliminary data.</text>
</comment>
<dbReference type="EMBL" id="ACYY01000007">
    <property type="protein sequence ID" value="EEW25713.1"/>
    <property type="molecule type" value="Genomic_DNA"/>
</dbReference>
<accession>C8S0A4</accession>
<proteinExistence type="predicted"/>